<comment type="similarity">
    <text evidence="10">In the C-terminal section; belongs to the DAO family.</text>
</comment>
<evidence type="ECO:0000256" key="7">
    <source>
        <dbReference type="ARBA" id="ARBA00022827"/>
    </source>
</evidence>
<feature type="region of interest" description="tRNA (mnm(5)s(2)U34)-methyltransferase" evidence="10">
    <location>
        <begin position="1"/>
        <end position="237"/>
    </location>
</feature>
<dbReference type="OrthoDB" id="9786494at2"/>
<evidence type="ECO:0000256" key="8">
    <source>
        <dbReference type="ARBA" id="ARBA00023002"/>
    </source>
</evidence>
<evidence type="ECO:0000313" key="14">
    <source>
        <dbReference type="Proteomes" id="UP000315901"/>
    </source>
</evidence>
<dbReference type="Pfam" id="PF05430">
    <property type="entry name" value="Methyltransf_30"/>
    <property type="match status" value="1"/>
</dbReference>
<dbReference type="InterPro" id="IPR029063">
    <property type="entry name" value="SAM-dependent_MTases_sf"/>
</dbReference>
<evidence type="ECO:0000256" key="1">
    <source>
        <dbReference type="ARBA" id="ARBA00022490"/>
    </source>
</evidence>
<evidence type="ECO:0000256" key="6">
    <source>
        <dbReference type="ARBA" id="ARBA00022694"/>
    </source>
</evidence>
<keyword evidence="14" id="KW-1185">Reference proteome</keyword>
<dbReference type="GO" id="GO:0004808">
    <property type="term" value="F:tRNA (5-methylaminomethyl-2-thiouridylate)(34)-methyltransferase activity"/>
    <property type="evidence" value="ECO:0007669"/>
    <property type="project" value="UniProtKB-EC"/>
</dbReference>
<evidence type="ECO:0000256" key="4">
    <source>
        <dbReference type="ARBA" id="ARBA00022679"/>
    </source>
</evidence>
<keyword evidence="6 10" id="KW-0819">tRNA processing</keyword>
<reference evidence="13 14" key="1">
    <citation type="submission" date="2019-06" db="EMBL/GenBank/DDBJ databases">
        <title>A novel bacterium of genus Marinomonas, isolated from coastal sand.</title>
        <authorList>
            <person name="Huang H."/>
            <person name="Mo K."/>
            <person name="Hu Y."/>
        </authorList>
    </citation>
    <scope>NUCLEOTIDE SEQUENCE [LARGE SCALE GENOMIC DNA]</scope>
    <source>
        <strain evidence="13 14">HB171799</strain>
    </source>
</reference>
<dbReference type="EMBL" id="VFRR01000004">
    <property type="protein sequence ID" value="TPE54740.1"/>
    <property type="molecule type" value="Genomic_DNA"/>
</dbReference>
<keyword evidence="7 10" id="KW-0274">FAD</keyword>
<dbReference type="NCBIfam" id="NF033855">
    <property type="entry name" value="tRNA_MNMC2"/>
    <property type="match status" value="1"/>
</dbReference>
<dbReference type="InterPro" id="IPR023032">
    <property type="entry name" value="tRNA_MAMT_biosynth_bifunc_MnmC"/>
</dbReference>
<organism evidence="13 14">
    <name type="scientific">Maribrevibacterium harenarium</name>
    <dbReference type="NCBI Taxonomy" id="2589817"/>
    <lineage>
        <taxon>Bacteria</taxon>
        <taxon>Pseudomonadati</taxon>
        <taxon>Pseudomonadota</taxon>
        <taxon>Gammaproteobacteria</taxon>
        <taxon>Oceanospirillales</taxon>
        <taxon>Oceanospirillaceae</taxon>
        <taxon>Maribrevibacterium</taxon>
    </lineage>
</organism>
<dbReference type="GO" id="GO:0050660">
    <property type="term" value="F:flavin adenine dinucleotide binding"/>
    <property type="evidence" value="ECO:0007669"/>
    <property type="project" value="UniProtKB-UniRule"/>
</dbReference>
<dbReference type="GO" id="GO:0032259">
    <property type="term" value="P:methylation"/>
    <property type="evidence" value="ECO:0007669"/>
    <property type="project" value="UniProtKB-KW"/>
</dbReference>
<dbReference type="GO" id="GO:0016645">
    <property type="term" value="F:oxidoreductase activity, acting on the CH-NH group of donors"/>
    <property type="evidence" value="ECO:0007669"/>
    <property type="project" value="InterPro"/>
</dbReference>
<evidence type="ECO:0000256" key="10">
    <source>
        <dbReference type="HAMAP-Rule" id="MF_01102"/>
    </source>
</evidence>
<evidence type="ECO:0000256" key="5">
    <source>
        <dbReference type="ARBA" id="ARBA00022691"/>
    </source>
</evidence>
<comment type="similarity">
    <text evidence="10">In the N-terminal section; belongs to the methyltransferase superfamily. tRNA (mnm(5)s(2)U34)-methyltransferase family.</text>
</comment>
<evidence type="ECO:0000256" key="2">
    <source>
        <dbReference type="ARBA" id="ARBA00022603"/>
    </source>
</evidence>
<accession>A0A501X2M5</accession>
<keyword evidence="5 10" id="KW-0949">S-adenosyl-L-methionine</keyword>
<comment type="subcellular location">
    <subcellularLocation>
        <location evidence="10">Cytoplasm</location>
    </subcellularLocation>
</comment>
<comment type="catalytic activity">
    <reaction evidence="10">
        <text>5-aminomethyl-2-thiouridine(34) in tRNA + S-adenosyl-L-methionine = 5-methylaminomethyl-2-thiouridine(34) in tRNA + S-adenosyl-L-homocysteine + H(+)</text>
        <dbReference type="Rhea" id="RHEA:19569"/>
        <dbReference type="Rhea" id="RHEA-COMP:10195"/>
        <dbReference type="Rhea" id="RHEA-COMP:10197"/>
        <dbReference type="ChEBI" id="CHEBI:15378"/>
        <dbReference type="ChEBI" id="CHEBI:57856"/>
        <dbReference type="ChEBI" id="CHEBI:59789"/>
        <dbReference type="ChEBI" id="CHEBI:74454"/>
        <dbReference type="ChEBI" id="CHEBI:74455"/>
        <dbReference type="EC" id="2.1.1.61"/>
    </reaction>
</comment>
<keyword evidence="2 10" id="KW-0489">Methyltransferase</keyword>
<dbReference type="InterPro" id="IPR047785">
    <property type="entry name" value="tRNA_MNMC2"/>
</dbReference>
<proteinExistence type="inferred from homology"/>
<keyword evidence="1 10" id="KW-0963">Cytoplasm</keyword>
<feature type="domain" description="FAD dependent oxidoreductase" evidence="11">
    <location>
        <begin position="260"/>
        <end position="622"/>
    </location>
</feature>
<feature type="region of interest" description="FAD-dependent cmnm(5)s(2)U34 oxidoreductase" evidence="10">
    <location>
        <begin position="264"/>
        <end position="655"/>
    </location>
</feature>
<dbReference type="PANTHER" id="PTHR13847">
    <property type="entry name" value="SARCOSINE DEHYDROGENASE-RELATED"/>
    <property type="match status" value="1"/>
</dbReference>
<dbReference type="GO" id="GO:0002097">
    <property type="term" value="P:tRNA wobble base modification"/>
    <property type="evidence" value="ECO:0007669"/>
    <property type="project" value="UniProtKB-UniRule"/>
</dbReference>
<dbReference type="Gene3D" id="3.50.50.60">
    <property type="entry name" value="FAD/NAD(P)-binding domain"/>
    <property type="match status" value="1"/>
</dbReference>
<sequence>MSTSYCLEPPKLHFGEDGVPRSATFDDVYFDKEAGLAETEYVFIQQNNLSERFAALNDGDQFTIAETGFGTGLNFLCTWHHFVENESKGWLHFVSVEKYPLDKMSLQNALAAWPSLSRYAKLLVDNYPTLCQGWHRVNFNEHRVSLTLWLGDAGDGFSGLAASVDAWFLDGFAPSKNPQMWNEQLFQAIGKLSHLGTTCATFTAAGIVRRGLQASGFKMEKVKGFGHKREMLRGTFEQGATTLKNPWFYHQPKRLNASARILVVGSGIAGASTARALVDKGFRVQVWEADTEIASGGSGNIQGMLYPKLQATNTPINRFYLAAFLFAQATFTNLNQSVSGEIWRQCGLLQRAKNSAEAEKFEKMLGSQLYPPEVCFAKQDGEILLPLSGWVAPKLACAKLLDHERIQVHLGNELLQLEQTQQGWEATGTKSPEPQHFDRVVLCTAGAINQHSPVSEWPVKTIRGQVSRLSVEHLDTQQQTTALALDQVLCADGYVSPPLDGHLNFGATYDLTSNEILPTLASHSTNLNKLANLLNIDTENIAPENLTGRVGFRCTVADYAPIVGPVSNPQVLLESYAPLRQNAKWQPTELLNNGILEGLYVNVGHGSRGLVSAPLSAEYLASVISGAPSPLESAVAESIHPNRFAIRQLKRNSAG</sequence>
<evidence type="ECO:0000256" key="9">
    <source>
        <dbReference type="ARBA" id="ARBA00023268"/>
    </source>
</evidence>
<evidence type="ECO:0000256" key="3">
    <source>
        <dbReference type="ARBA" id="ARBA00022630"/>
    </source>
</evidence>
<keyword evidence="4 10" id="KW-0808">Transferase</keyword>
<keyword evidence="8 10" id="KW-0560">Oxidoreductase</keyword>
<dbReference type="EC" id="2.1.1.61" evidence="10"/>
<dbReference type="GO" id="GO:0005737">
    <property type="term" value="C:cytoplasm"/>
    <property type="evidence" value="ECO:0007669"/>
    <property type="project" value="UniProtKB-SubCell"/>
</dbReference>
<dbReference type="NCBIfam" id="NF002481">
    <property type="entry name" value="PRK01747.1-2"/>
    <property type="match status" value="1"/>
</dbReference>
<comment type="function">
    <text evidence="10">Catalyzes the last two steps in the biosynthesis of 5-methylaminomethyl-2-thiouridine (mnm(5)s(2)U) at the wobble position (U34) in tRNA. Catalyzes the FAD-dependent demodification of cmnm(5)s(2)U34 to nm(5)s(2)U34, followed by the transfer of a methyl group from S-adenosyl-L-methionine to nm(5)s(2)U34, to form mnm(5)s(2)U34.</text>
</comment>
<evidence type="ECO:0000313" key="13">
    <source>
        <dbReference type="EMBL" id="TPE54740.1"/>
    </source>
</evidence>
<dbReference type="Proteomes" id="UP000315901">
    <property type="component" value="Unassembled WGS sequence"/>
</dbReference>
<evidence type="ECO:0000259" key="11">
    <source>
        <dbReference type="Pfam" id="PF01266"/>
    </source>
</evidence>
<keyword evidence="9 10" id="KW-0511">Multifunctional enzyme</keyword>
<dbReference type="EC" id="1.5.-.-" evidence="10"/>
<gene>
    <name evidence="10 13" type="primary">mnmC</name>
    <name evidence="13" type="ORF">FJM67_03670</name>
</gene>
<evidence type="ECO:0000259" key="12">
    <source>
        <dbReference type="Pfam" id="PF05430"/>
    </source>
</evidence>
<dbReference type="InterPro" id="IPR008471">
    <property type="entry name" value="MnmC-like_methylTransf"/>
</dbReference>
<dbReference type="SUPFAM" id="SSF51905">
    <property type="entry name" value="FAD/NAD(P)-binding domain"/>
    <property type="match status" value="1"/>
</dbReference>
<dbReference type="PANTHER" id="PTHR13847:SF283">
    <property type="entry name" value="TRNA 5-METHYLAMINOMETHYL-2-THIOURIDINE BIOSYNTHESIS BIFUNCTIONAL PROTEIN MNMC"/>
    <property type="match status" value="1"/>
</dbReference>
<comment type="cofactor">
    <cofactor evidence="10">
        <name>FAD</name>
        <dbReference type="ChEBI" id="CHEBI:57692"/>
    </cofactor>
</comment>
<dbReference type="InterPro" id="IPR036188">
    <property type="entry name" value="FAD/NAD-bd_sf"/>
</dbReference>
<dbReference type="RefSeq" id="WP_140587319.1">
    <property type="nucleotide sequence ID" value="NZ_VFRR01000004.1"/>
</dbReference>
<dbReference type="InterPro" id="IPR006076">
    <property type="entry name" value="FAD-dep_OxRdtase"/>
</dbReference>
<name>A0A501X2M5_9GAMM</name>
<feature type="domain" description="MnmC-like methyltransferase" evidence="12">
    <location>
        <begin position="116"/>
        <end position="235"/>
    </location>
</feature>
<dbReference type="InterPro" id="IPR017610">
    <property type="entry name" value="tRNA_S-uridine_synth_MnmC_C"/>
</dbReference>
<dbReference type="Gene3D" id="3.40.50.150">
    <property type="entry name" value="Vaccinia Virus protein VP39"/>
    <property type="match status" value="1"/>
</dbReference>
<dbReference type="Pfam" id="PF01266">
    <property type="entry name" value="DAO"/>
    <property type="match status" value="1"/>
</dbReference>
<keyword evidence="3 10" id="KW-0285">Flavoprotein</keyword>
<comment type="caution">
    <text evidence="13">The sequence shown here is derived from an EMBL/GenBank/DDBJ whole genome shotgun (WGS) entry which is preliminary data.</text>
</comment>
<dbReference type="Gene3D" id="3.30.9.10">
    <property type="entry name" value="D-Amino Acid Oxidase, subunit A, domain 2"/>
    <property type="match status" value="1"/>
</dbReference>
<dbReference type="HAMAP" id="MF_01102">
    <property type="entry name" value="MnmC"/>
    <property type="match status" value="1"/>
</dbReference>
<dbReference type="AlphaFoldDB" id="A0A501X2M5"/>
<protein>
    <recommendedName>
        <fullName evidence="10">tRNA 5-methylaminomethyl-2-thiouridine biosynthesis bifunctional protein MnmC</fullName>
        <shortName evidence="10">tRNA mnm(5)s(2)U biosynthesis bifunctional protein</shortName>
    </recommendedName>
    <domain>
        <recommendedName>
            <fullName evidence="10">tRNA (mnm(5)s(2)U34)-methyltransferase</fullName>
            <ecNumber evidence="10">2.1.1.61</ecNumber>
        </recommendedName>
    </domain>
    <domain>
        <recommendedName>
            <fullName evidence="10">FAD-dependent cmnm(5)s(2)U34 oxidoreductase</fullName>
            <ecNumber evidence="10">1.5.-.-</ecNumber>
        </recommendedName>
    </domain>
</protein>
<dbReference type="NCBIfam" id="TIGR03197">
    <property type="entry name" value="MnmC_Cterm"/>
    <property type="match status" value="1"/>
</dbReference>